<dbReference type="Proteomes" id="UP000663838">
    <property type="component" value="Unassembled WGS sequence"/>
</dbReference>
<reference evidence="1" key="1">
    <citation type="submission" date="2021-02" db="EMBL/GenBank/DDBJ databases">
        <authorList>
            <person name="Nowell W R."/>
        </authorList>
    </citation>
    <scope>NUCLEOTIDE SEQUENCE</scope>
</reference>
<sequence>DGKLIGYGCDGNHDWLCFNAALIDVLPRIMAVLQQEF</sequence>
<proteinExistence type="predicted"/>
<accession>A0A821YGH7</accession>
<organism evidence="1 2">
    <name type="scientific">Rotaria socialis</name>
    <dbReference type="NCBI Taxonomy" id="392032"/>
    <lineage>
        <taxon>Eukaryota</taxon>
        <taxon>Metazoa</taxon>
        <taxon>Spiralia</taxon>
        <taxon>Gnathifera</taxon>
        <taxon>Rotifera</taxon>
        <taxon>Eurotatoria</taxon>
        <taxon>Bdelloidea</taxon>
        <taxon>Philodinida</taxon>
        <taxon>Philodinidae</taxon>
        <taxon>Rotaria</taxon>
    </lineage>
</organism>
<protein>
    <submittedName>
        <fullName evidence="1">Uncharacterized protein</fullName>
    </submittedName>
</protein>
<evidence type="ECO:0000313" key="2">
    <source>
        <dbReference type="Proteomes" id="UP000663838"/>
    </source>
</evidence>
<gene>
    <name evidence="1" type="ORF">TOA249_LOCUS34157</name>
</gene>
<name>A0A821YGH7_9BILA</name>
<dbReference type="AlphaFoldDB" id="A0A821YGH7"/>
<comment type="caution">
    <text evidence="1">The sequence shown here is derived from an EMBL/GenBank/DDBJ whole genome shotgun (WGS) entry which is preliminary data.</text>
</comment>
<evidence type="ECO:0000313" key="1">
    <source>
        <dbReference type="EMBL" id="CAF4958502.1"/>
    </source>
</evidence>
<dbReference type="EMBL" id="CAJOBS010015963">
    <property type="protein sequence ID" value="CAF4958502.1"/>
    <property type="molecule type" value="Genomic_DNA"/>
</dbReference>
<feature type="non-terminal residue" evidence="1">
    <location>
        <position position="1"/>
    </location>
</feature>